<sequence length="259" mass="30489">MFQRRCCATIPIQEVTKQTGITVRTLRYYDQIGLLNPSAKTAGGHRIYSEDDLMKLKHIQFLKQMGFRLQEIDELLAMQDRDWFASLNNQLTYILEEQEKLKQMEQYLRELMHSMVFEGKAKGDAVQKLIQLSGHSKETRKKYRELMFKEHEQKLLSRLPNVSSDDPDSLEWIALIAQLKQNMDAGPDDPQTQRILRRMLEKADDSFSGEPEFLDKMWSVRKCPEQSAQIGLYPLEPELLEFVEQAYEIYLSRHRIRSE</sequence>
<evidence type="ECO:0000313" key="4">
    <source>
        <dbReference type="Proteomes" id="UP000552038"/>
    </source>
</evidence>
<dbReference type="GO" id="GO:0003677">
    <property type="term" value="F:DNA binding"/>
    <property type="evidence" value="ECO:0007669"/>
    <property type="project" value="UniProtKB-KW"/>
</dbReference>
<dbReference type="InterPro" id="IPR047057">
    <property type="entry name" value="MerR_fam"/>
</dbReference>
<organism evidence="3 4">
    <name type="scientific">Paenibacillus alvei</name>
    <name type="common">Bacillus alvei</name>
    <dbReference type="NCBI Taxonomy" id="44250"/>
    <lineage>
        <taxon>Bacteria</taxon>
        <taxon>Bacillati</taxon>
        <taxon>Bacillota</taxon>
        <taxon>Bacilli</taxon>
        <taxon>Bacillales</taxon>
        <taxon>Paenibacillaceae</taxon>
        <taxon>Paenibacillus</taxon>
    </lineage>
</organism>
<dbReference type="InterPro" id="IPR009061">
    <property type="entry name" value="DNA-bd_dom_put_sf"/>
</dbReference>
<dbReference type="AlphaFoldDB" id="A0AAP7DJK3"/>
<proteinExistence type="predicted"/>
<dbReference type="PANTHER" id="PTHR30204">
    <property type="entry name" value="REDOX-CYCLING DRUG-SENSING TRANSCRIPTIONAL ACTIVATOR SOXR"/>
    <property type="match status" value="1"/>
</dbReference>
<dbReference type="EMBL" id="JABFOR010000016">
    <property type="protein sequence ID" value="NOJ71694.1"/>
    <property type="molecule type" value="Genomic_DNA"/>
</dbReference>
<comment type="caution">
    <text evidence="3">The sequence shown here is derived from an EMBL/GenBank/DDBJ whole genome shotgun (WGS) entry which is preliminary data.</text>
</comment>
<reference evidence="3 4" key="1">
    <citation type="submission" date="2020-05" db="EMBL/GenBank/DDBJ databases">
        <title>Whole genome sequencing and identification of novel metabolites from Paenibacillus alvei strain JR949.</title>
        <authorList>
            <person name="Rajendhran J."/>
            <person name="Sree Pranav P."/>
            <person name="Mahalakshmi B."/>
            <person name="Karthikeyan R."/>
        </authorList>
    </citation>
    <scope>NUCLEOTIDE SEQUENCE [LARGE SCALE GENOMIC DNA]</scope>
    <source>
        <strain evidence="3 4">JR949</strain>
    </source>
</reference>
<dbReference type="InterPro" id="IPR000551">
    <property type="entry name" value="MerR-type_HTH_dom"/>
</dbReference>
<dbReference type="Gene3D" id="1.10.1660.10">
    <property type="match status" value="1"/>
</dbReference>
<dbReference type="CDD" id="cd01106">
    <property type="entry name" value="HTH_TipAL-Mta"/>
    <property type="match status" value="1"/>
</dbReference>
<accession>A0AAP7DJK3</accession>
<dbReference type="PROSITE" id="PS50937">
    <property type="entry name" value="HTH_MERR_2"/>
    <property type="match status" value="1"/>
</dbReference>
<dbReference type="PRINTS" id="PR00040">
    <property type="entry name" value="HTHMERR"/>
</dbReference>
<evidence type="ECO:0000259" key="2">
    <source>
        <dbReference type="PROSITE" id="PS50937"/>
    </source>
</evidence>
<dbReference type="PANTHER" id="PTHR30204:SF96">
    <property type="entry name" value="CHROMOSOME-ANCHORING PROTEIN RACA"/>
    <property type="match status" value="1"/>
</dbReference>
<feature type="domain" description="HTH merR-type" evidence="2">
    <location>
        <begin position="9"/>
        <end position="78"/>
    </location>
</feature>
<keyword evidence="1" id="KW-0238">DNA-binding</keyword>
<gene>
    <name evidence="3" type="ORF">HMI46_14145</name>
</gene>
<evidence type="ECO:0000313" key="3">
    <source>
        <dbReference type="EMBL" id="NOJ71694.1"/>
    </source>
</evidence>
<dbReference type="Proteomes" id="UP000552038">
    <property type="component" value="Unassembled WGS sequence"/>
</dbReference>
<dbReference type="SUPFAM" id="SSF46955">
    <property type="entry name" value="Putative DNA-binding domain"/>
    <property type="match status" value="1"/>
</dbReference>
<evidence type="ECO:0000256" key="1">
    <source>
        <dbReference type="ARBA" id="ARBA00023125"/>
    </source>
</evidence>
<dbReference type="Pfam" id="PF13411">
    <property type="entry name" value="MerR_1"/>
    <property type="match status" value="1"/>
</dbReference>
<protein>
    <submittedName>
        <fullName evidence="3">MerR family transcriptional regulator</fullName>
    </submittedName>
</protein>
<name>A0AAP7DJK3_PAEAL</name>
<dbReference type="GO" id="GO:0003700">
    <property type="term" value="F:DNA-binding transcription factor activity"/>
    <property type="evidence" value="ECO:0007669"/>
    <property type="project" value="InterPro"/>
</dbReference>
<dbReference type="SMART" id="SM00422">
    <property type="entry name" value="HTH_MERR"/>
    <property type="match status" value="1"/>
</dbReference>